<sequence>MLRNQRVTAMLVLLLLLGTDAGRRYAVRDGRIRELSMFADENAWIAHVATHLTVPTAALSTVTEMQRQHVSVDAIWVHQLFKERSIESARVATQRPVHAGYRASVAMLSAHSIFVLGRNGLLFERYFNGVVWVYMRHVGATESVYVKRRASTGDVAYTLSATPHMAPMVAVTRIAHKRFQSILVADATGRLLQRDVSDNRQLRWVDITPPGATVATTGVLSADGRFYIAAADGQVFSWDVASASLPLWHREALDVDDPADAIVTVVGASKTLYVLTALGRLLEFALEHGERQFIDHSAAIRFQIEASLGVVNTATSVFGLSPTLGLVEFNKTTSTWRVHGHPPTGQLLGGLGGNDPSMLLVVASDFSLWQCNALESDSIAKWIHHGGHAVHPVPPIALGTDDILLQLSDGRLGRRWRQHRNEAYETMPVLHDWQWDVYDVPEGAAAPCGYCSNEPDTEDNCVRGTPARLHDA</sequence>
<dbReference type="PANTHER" id="PTHR36893:SF1">
    <property type="entry name" value="BULB-TYPE LECTIN DOMAIN-CONTAINING PROTEIN"/>
    <property type="match status" value="1"/>
</dbReference>
<dbReference type="InterPro" id="IPR011047">
    <property type="entry name" value="Quinoprotein_ADH-like_sf"/>
</dbReference>
<dbReference type="OMA" id="WIAHVAT"/>
<dbReference type="Proteomes" id="UP000030745">
    <property type="component" value="Unassembled WGS sequence"/>
</dbReference>
<dbReference type="Gene3D" id="2.130.10.10">
    <property type="entry name" value="YVTN repeat-like/Quinoprotein amine dehydrogenase"/>
    <property type="match status" value="1"/>
</dbReference>
<dbReference type="VEuPathDB" id="FungiDB:SPRG_19959"/>
<dbReference type="AlphaFoldDB" id="A0A067CHV6"/>
<dbReference type="OrthoDB" id="66678at2759"/>
<accession>A0A067CHV6</accession>
<dbReference type="KEGG" id="spar:SPRG_19959"/>
<evidence type="ECO:0000256" key="1">
    <source>
        <dbReference type="SAM" id="SignalP"/>
    </source>
</evidence>
<reference evidence="2 3" key="1">
    <citation type="journal article" date="2013" name="PLoS Genet.">
        <title>Distinctive expansion of potential virulence genes in the genome of the oomycete fish pathogen Saprolegnia parasitica.</title>
        <authorList>
            <person name="Jiang R.H."/>
            <person name="de Bruijn I."/>
            <person name="Haas B.J."/>
            <person name="Belmonte R."/>
            <person name="Lobach L."/>
            <person name="Christie J."/>
            <person name="van den Ackerveken G."/>
            <person name="Bottin A."/>
            <person name="Bulone V."/>
            <person name="Diaz-Moreno S.M."/>
            <person name="Dumas B."/>
            <person name="Fan L."/>
            <person name="Gaulin E."/>
            <person name="Govers F."/>
            <person name="Grenville-Briggs L.J."/>
            <person name="Horner N.R."/>
            <person name="Levin J.Z."/>
            <person name="Mammella M."/>
            <person name="Meijer H.J."/>
            <person name="Morris P."/>
            <person name="Nusbaum C."/>
            <person name="Oome S."/>
            <person name="Phillips A.J."/>
            <person name="van Rooyen D."/>
            <person name="Rzeszutek E."/>
            <person name="Saraiva M."/>
            <person name="Secombes C.J."/>
            <person name="Seidl M.F."/>
            <person name="Snel B."/>
            <person name="Stassen J.H."/>
            <person name="Sykes S."/>
            <person name="Tripathy S."/>
            <person name="van den Berg H."/>
            <person name="Vega-Arreguin J.C."/>
            <person name="Wawra S."/>
            <person name="Young S.K."/>
            <person name="Zeng Q."/>
            <person name="Dieguez-Uribeondo J."/>
            <person name="Russ C."/>
            <person name="Tyler B.M."/>
            <person name="van West P."/>
        </authorList>
    </citation>
    <scope>NUCLEOTIDE SEQUENCE [LARGE SCALE GENOMIC DNA]</scope>
    <source>
        <strain evidence="2 3">CBS 223.65</strain>
    </source>
</reference>
<protein>
    <submittedName>
        <fullName evidence="2">Uncharacterized protein</fullName>
    </submittedName>
</protein>
<dbReference type="PANTHER" id="PTHR36893">
    <property type="entry name" value="OS01G0275950 PROTEIN"/>
    <property type="match status" value="1"/>
</dbReference>
<dbReference type="STRING" id="695850.A0A067CHV6"/>
<dbReference type="SUPFAM" id="SSF50998">
    <property type="entry name" value="Quinoprotein alcohol dehydrogenase-like"/>
    <property type="match status" value="1"/>
</dbReference>
<feature type="signal peptide" evidence="1">
    <location>
        <begin position="1"/>
        <end position="21"/>
    </location>
</feature>
<keyword evidence="3" id="KW-1185">Reference proteome</keyword>
<dbReference type="GeneID" id="24141205"/>
<dbReference type="EMBL" id="KK583209">
    <property type="protein sequence ID" value="KDO28745.1"/>
    <property type="molecule type" value="Genomic_DNA"/>
</dbReference>
<dbReference type="InterPro" id="IPR015943">
    <property type="entry name" value="WD40/YVTN_repeat-like_dom_sf"/>
</dbReference>
<dbReference type="RefSeq" id="XP_012200492.1">
    <property type="nucleotide sequence ID" value="XM_012345102.1"/>
</dbReference>
<keyword evidence="1" id="KW-0732">Signal</keyword>
<gene>
    <name evidence="2" type="ORF">SPRG_19959</name>
</gene>
<proteinExistence type="predicted"/>
<organism evidence="2 3">
    <name type="scientific">Saprolegnia parasitica (strain CBS 223.65)</name>
    <dbReference type="NCBI Taxonomy" id="695850"/>
    <lineage>
        <taxon>Eukaryota</taxon>
        <taxon>Sar</taxon>
        <taxon>Stramenopiles</taxon>
        <taxon>Oomycota</taxon>
        <taxon>Saprolegniomycetes</taxon>
        <taxon>Saprolegniales</taxon>
        <taxon>Saprolegniaceae</taxon>
        <taxon>Saprolegnia</taxon>
    </lineage>
</organism>
<feature type="chain" id="PRO_5001634532" evidence="1">
    <location>
        <begin position="22"/>
        <end position="472"/>
    </location>
</feature>
<name>A0A067CHV6_SAPPC</name>
<evidence type="ECO:0000313" key="2">
    <source>
        <dbReference type="EMBL" id="KDO28745.1"/>
    </source>
</evidence>
<evidence type="ECO:0000313" key="3">
    <source>
        <dbReference type="Proteomes" id="UP000030745"/>
    </source>
</evidence>